<dbReference type="GO" id="GO:0016020">
    <property type="term" value="C:membrane"/>
    <property type="evidence" value="ECO:0007669"/>
    <property type="project" value="UniProtKB-SubCell"/>
</dbReference>
<evidence type="ECO:0000256" key="2">
    <source>
        <dbReference type="ARBA" id="ARBA00022448"/>
    </source>
</evidence>
<protein>
    <recommendedName>
        <fullName evidence="8">Sodium:neurotransmitter symporter family protein</fullName>
    </recommendedName>
</protein>
<keyword evidence="2" id="KW-0813">Transport</keyword>
<dbReference type="NCBIfam" id="NF037979">
    <property type="entry name" value="Na_transp"/>
    <property type="match status" value="1"/>
</dbReference>
<name>A0A5B8RBQ3_9ZZZZ</name>
<proteinExistence type="predicted"/>
<evidence type="ECO:0000256" key="3">
    <source>
        <dbReference type="ARBA" id="ARBA00022692"/>
    </source>
</evidence>
<dbReference type="PANTHER" id="PTHR42948:SF1">
    <property type="entry name" value="TRANSPORTER"/>
    <property type="match status" value="1"/>
</dbReference>
<feature type="transmembrane region" description="Helical" evidence="6">
    <location>
        <begin position="178"/>
        <end position="195"/>
    </location>
</feature>
<evidence type="ECO:0000256" key="5">
    <source>
        <dbReference type="ARBA" id="ARBA00023136"/>
    </source>
</evidence>
<feature type="transmembrane region" description="Helical" evidence="6">
    <location>
        <begin position="12"/>
        <end position="31"/>
    </location>
</feature>
<evidence type="ECO:0000313" key="7">
    <source>
        <dbReference type="EMBL" id="QEA06126.1"/>
    </source>
</evidence>
<organism evidence="7">
    <name type="scientific">uncultured organism</name>
    <dbReference type="NCBI Taxonomy" id="155900"/>
    <lineage>
        <taxon>unclassified sequences</taxon>
        <taxon>environmental samples</taxon>
    </lineage>
</organism>
<feature type="transmembrane region" description="Helical" evidence="6">
    <location>
        <begin position="149"/>
        <end position="166"/>
    </location>
</feature>
<dbReference type="Pfam" id="PF00209">
    <property type="entry name" value="SNF"/>
    <property type="match status" value="2"/>
</dbReference>
<dbReference type="PROSITE" id="PS50267">
    <property type="entry name" value="NA_NEUROTRAN_SYMP_3"/>
    <property type="match status" value="1"/>
</dbReference>
<dbReference type="InterPro" id="IPR047218">
    <property type="entry name" value="YocR/YhdH-like"/>
</dbReference>
<sequence length="450" mass="46113">MATGFTRPAGGRGVTLLLVGATVGLGNVWRFPWLVGEYGGGAFLLLYLLCLAGLGLPLMIAELVIGERAGVAAPRGLGRLAIREGHSRAWGVIGVASVAAGVLLLPVYGIVGGWSLAYIFRAAGGSFEGLDTLAAARLFRALVHDGEALLGWYTLFIGAAVLVAGRDVRYGIEVAARWFVPLLAVLLGALVAAQWESPGLPAALAFLFVPDWGAVTVEAVLAALGHAFFTLSLGAGVMIAFGAYCRGGVIFPAVATVVMDTLFAVLAGLAVLPALFNGGLSASGGAGLAFQTLPVVFGGMGGGDYLGVLFFAALSLAAWTSTCALMEPAVAWLSASPRRDRPMAAAMVGVVVWVLGLVPLLTLGMPGRWQLPVAGGMGLFEALNRGVAAVVLPLVGLGVALYAGWVLSPESVRIALRRGAAAPVWRFLVRFVAPAALVVIGVEASGFRVG</sequence>
<feature type="transmembrane region" description="Helical" evidence="6">
    <location>
        <begin position="253"/>
        <end position="276"/>
    </location>
</feature>
<dbReference type="CDD" id="cd10336">
    <property type="entry name" value="SLC6sbd_Tyt1-Like"/>
    <property type="match status" value="1"/>
</dbReference>
<evidence type="ECO:0000256" key="6">
    <source>
        <dbReference type="SAM" id="Phobius"/>
    </source>
</evidence>
<feature type="transmembrane region" description="Helical" evidence="6">
    <location>
        <begin position="427"/>
        <end position="447"/>
    </location>
</feature>
<dbReference type="EMBL" id="MN079126">
    <property type="protein sequence ID" value="QEA06126.1"/>
    <property type="molecule type" value="Genomic_DNA"/>
</dbReference>
<evidence type="ECO:0008006" key="8">
    <source>
        <dbReference type="Google" id="ProtNLM"/>
    </source>
</evidence>
<feature type="transmembrane region" description="Helical" evidence="6">
    <location>
        <begin position="89"/>
        <end position="111"/>
    </location>
</feature>
<keyword evidence="5 6" id="KW-0472">Membrane</keyword>
<feature type="transmembrane region" description="Helical" evidence="6">
    <location>
        <begin position="215"/>
        <end position="241"/>
    </location>
</feature>
<keyword evidence="3 6" id="KW-0812">Transmembrane</keyword>
<feature type="transmembrane region" description="Helical" evidence="6">
    <location>
        <begin position="345"/>
        <end position="366"/>
    </location>
</feature>
<accession>A0A5B8RBQ3</accession>
<feature type="transmembrane region" description="Helical" evidence="6">
    <location>
        <begin position="43"/>
        <end position="65"/>
    </location>
</feature>
<evidence type="ECO:0000256" key="4">
    <source>
        <dbReference type="ARBA" id="ARBA00022989"/>
    </source>
</evidence>
<dbReference type="InterPro" id="IPR037272">
    <property type="entry name" value="SNS_sf"/>
</dbReference>
<evidence type="ECO:0000256" key="1">
    <source>
        <dbReference type="ARBA" id="ARBA00004141"/>
    </source>
</evidence>
<dbReference type="SUPFAM" id="SSF161070">
    <property type="entry name" value="SNF-like"/>
    <property type="match status" value="1"/>
</dbReference>
<dbReference type="PANTHER" id="PTHR42948">
    <property type="entry name" value="TRANSPORTER"/>
    <property type="match status" value="1"/>
</dbReference>
<dbReference type="InterPro" id="IPR000175">
    <property type="entry name" value="Na/ntran_symport"/>
</dbReference>
<gene>
    <name evidence="7" type="ORF">KBTEX_02455</name>
</gene>
<reference evidence="7" key="1">
    <citation type="submission" date="2019-06" db="EMBL/GenBank/DDBJ databases">
        <authorList>
            <person name="Murdoch R.W."/>
            <person name="Fathepure B."/>
        </authorList>
    </citation>
    <scope>NUCLEOTIDE SEQUENCE</scope>
</reference>
<comment type="subcellular location">
    <subcellularLocation>
        <location evidence="1">Membrane</location>
        <topology evidence="1">Multi-pass membrane protein</topology>
    </subcellularLocation>
</comment>
<feature type="transmembrane region" description="Helical" evidence="6">
    <location>
        <begin position="386"/>
        <end position="407"/>
    </location>
</feature>
<dbReference type="AlphaFoldDB" id="A0A5B8RBQ3"/>
<dbReference type="PRINTS" id="PR00176">
    <property type="entry name" value="NANEUSMPORT"/>
</dbReference>
<keyword evidence="4 6" id="KW-1133">Transmembrane helix</keyword>